<evidence type="ECO:0000256" key="3">
    <source>
        <dbReference type="ARBA" id="ARBA00022692"/>
    </source>
</evidence>
<dbReference type="InterPro" id="IPR007383">
    <property type="entry name" value="DUF445"/>
</dbReference>
<feature type="transmembrane region" description="Helical" evidence="6">
    <location>
        <begin position="178"/>
        <end position="199"/>
    </location>
</feature>
<evidence type="ECO:0000313" key="12">
    <source>
        <dbReference type="EMBL" id="VFD34767.1"/>
    </source>
</evidence>
<dbReference type="PATRIC" id="fig|1496.1373.peg.66"/>
<keyword evidence="5 6" id="KW-0472">Membrane</keyword>
<proteinExistence type="inferred from homology"/>
<dbReference type="Proteomes" id="UP000189137">
    <property type="component" value="Unassembled WGS sequence"/>
</dbReference>
<dbReference type="EMBL" id="CAAJVP010000019">
    <property type="protein sequence ID" value="VHY17562.1"/>
    <property type="molecule type" value="Genomic_DNA"/>
</dbReference>
<dbReference type="EMBL" id="LK933493">
    <property type="protein sequence ID" value="CDT78759.1"/>
    <property type="molecule type" value="Genomic_DNA"/>
</dbReference>
<dbReference type="Proteomes" id="UP000411588">
    <property type="component" value="Unassembled WGS sequence"/>
</dbReference>
<reference evidence="10" key="2">
    <citation type="journal article" date="2018" name="Genome Biol.">
        <title>SKESA: strategic k-mer extension for scrupulous assemblies.</title>
        <authorList>
            <person name="Souvorov A."/>
            <person name="Agarwala R."/>
            <person name="Lipman D.J."/>
        </authorList>
    </citation>
    <scope>NUCLEOTIDE SEQUENCE</scope>
    <source>
        <strain evidence="10">HN1000</strain>
    </source>
</reference>
<evidence type="ECO:0000313" key="11">
    <source>
        <dbReference type="EMBL" id="SJS89941.1"/>
    </source>
</evidence>
<evidence type="ECO:0000256" key="4">
    <source>
        <dbReference type="ARBA" id="ARBA00022989"/>
    </source>
</evidence>
<sequence length="200" mass="22814">MDNLIRILILAVIGGFIGYVTNVVAIRLIFRPIEPIKIPILNIEIVGLIPKRRAEIAANVGEIIQEEFLSMDEILANIITDEDKEEVVRYIKARVKIIIHEKVSFIPSGIKNMIQDYLGEIIESEVKQSIDELSKNIINKANERIDIQKMVEDKINELDLYELEEIIIRIAKKELKHIEFLGLVLGFLIGIAQGLITMFI</sequence>
<evidence type="ECO:0000313" key="7">
    <source>
        <dbReference type="EMBL" id="CDS83760.1"/>
    </source>
</evidence>
<evidence type="ECO:0000256" key="2">
    <source>
        <dbReference type="ARBA" id="ARBA00008053"/>
    </source>
</evidence>
<evidence type="ECO:0000256" key="6">
    <source>
        <dbReference type="SAM" id="Phobius"/>
    </source>
</evidence>
<reference evidence="9" key="1">
    <citation type="submission" date="2014-07" db="EMBL/GenBank/DDBJ databases">
        <authorList>
            <person name="Monot Marc"/>
        </authorList>
    </citation>
    <scope>NUCLEOTIDE SEQUENCE</scope>
    <source>
        <strain evidence="9">7032989</strain>
        <strain evidence="8">7032994</strain>
    </source>
</reference>
<dbReference type="EMBL" id="FUPS01000012">
    <property type="protein sequence ID" value="SJS89941.1"/>
    <property type="molecule type" value="Genomic_DNA"/>
</dbReference>
<evidence type="ECO:0000313" key="10">
    <source>
        <dbReference type="EMBL" id="HBH1542735.1"/>
    </source>
</evidence>
<dbReference type="GeneID" id="66353069"/>
<keyword evidence="4 6" id="KW-1133">Transmembrane helix</keyword>
<dbReference type="KEGG" id="pdf:CD630DERM_05730"/>
<dbReference type="OMA" id="LIGWITN"/>
<gene>
    <name evidence="9" type="ORF">BN1095_780005</name>
    <name evidence="7" type="ORF">BN1096_230005</name>
    <name evidence="8" type="ORF">BN1097_220005</name>
    <name evidence="10" type="ORF">KRM00_002225</name>
    <name evidence="13" type="ORF">SAMEA1402366_03155</name>
    <name evidence="12" type="ORF">SAMEA1402399_03271</name>
    <name evidence="11" type="ORF">SAMEA3375112_03128</name>
</gene>
<evidence type="ECO:0000313" key="15">
    <source>
        <dbReference type="Proteomes" id="UP000372533"/>
    </source>
</evidence>
<protein>
    <submittedName>
        <fullName evidence="10">DUF445 family protein</fullName>
    </submittedName>
    <submittedName>
        <fullName evidence="11 12">Membrane protein</fullName>
    </submittedName>
    <submittedName>
        <fullName evidence="9">Putative membrane protein</fullName>
    </submittedName>
    <submittedName>
        <fullName evidence="8">Putative membrane protin</fullName>
    </submittedName>
</protein>
<comment type="subcellular location">
    <subcellularLocation>
        <location evidence="1">Endomembrane system</location>
    </subcellularLocation>
</comment>
<comment type="similarity">
    <text evidence="2">Belongs to the UPF0754 family.</text>
</comment>
<dbReference type="GO" id="GO:0012505">
    <property type="term" value="C:endomembrane system"/>
    <property type="evidence" value="ECO:0007669"/>
    <property type="project" value="UniProtKB-SubCell"/>
</dbReference>
<dbReference type="EMBL" id="DAEPXK010000022">
    <property type="protein sequence ID" value="HBH1542735.1"/>
    <property type="molecule type" value="Genomic_DNA"/>
</dbReference>
<dbReference type="Proteomes" id="UP000878956">
    <property type="component" value="Unassembled WGS sequence"/>
</dbReference>
<dbReference type="EMBL" id="LK932473">
    <property type="protein sequence ID" value="CDS83760.1"/>
    <property type="molecule type" value="Genomic_DNA"/>
</dbReference>
<evidence type="ECO:0000313" key="9">
    <source>
        <dbReference type="EMBL" id="CDT78759.1"/>
    </source>
</evidence>
<evidence type="ECO:0000313" key="8">
    <source>
        <dbReference type="EMBL" id="CDS83865.1"/>
    </source>
</evidence>
<evidence type="ECO:0000313" key="14">
    <source>
        <dbReference type="Proteomes" id="UP000189137"/>
    </source>
</evidence>
<dbReference type="EMBL" id="LK932357">
    <property type="protein sequence ID" value="CDS83865.1"/>
    <property type="molecule type" value="Genomic_DNA"/>
</dbReference>
<accession>A0A031WBN3</accession>
<dbReference type="EMBL" id="CAADAN010000014">
    <property type="protein sequence ID" value="VFD34767.1"/>
    <property type="molecule type" value="Genomic_DNA"/>
</dbReference>
<evidence type="ECO:0000256" key="5">
    <source>
        <dbReference type="ARBA" id="ARBA00023136"/>
    </source>
</evidence>
<dbReference type="PANTHER" id="PTHR35791:SF1">
    <property type="entry name" value="UPF0754 MEMBRANE PROTEIN YHEB"/>
    <property type="match status" value="1"/>
</dbReference>
<keyword evidence="3 6" id="KW-0812">Transmembrane</keyword>
<evidence type="ECO:0000313" key="13">
    <source>
        <dbReference type="EMBL" id="VHY17562.1"/>
    </source>
</evidence>
<reference evidence="10" key="4">
    <citation type="submission" date="2021-06" db="EMBL/GenBank/DDBJ databases">
        <authorList>
            <consortium name="NCBI Pathogen Detection Project"/>
        </authorList>
    </citation>
    <scope>NUCLEOTIDE SEQUENCE</scope>
    <source>
        <strain evidence="10">HN1000</strain>
    </source>
</reference>
<organism evidence="9">
    <name type="scientific">Clostridioides difficile</name>
    <name type="common">Peptoclostridium difficile</name>
    <dbReference type="NCBI Taxonomy" id="1496"/>
    <lineage>
        <taxon>Bacteria</taxon>
        <taxon>Bacillati</taxon>
        <taxon>Bacillota</taxon>
        <taxon>Clostridia</taxon>
        <taxon>Peptostreptococcales</taxon>
        <taxon>Peptostreptococcaceae</taxon>
        <taxon>Clostridioides</taxon>
    </lineage>
</organism>
<dbReference type="RefSeq" id="WP_003439009.1">
    <property type="nucleotide sequence ID" value="NZ_AP031492.1"/>
</dbReference>
<evidence type="ECO:0000256" key="1">
    <source>
        <dbReference type="ARBA" id="ARBA00004308"/>
    </source>
</evidence>
<dbReference type="Pfam" id="PF04286">
    <property type="entry name" value="DUF445"/>
    <property type="match status" value="1"/>
</dbReference>
<name>A0A031WBN3_CLODI</name>
<reference evidence="13 15" key="3">
    <citation type="submission" date="2019-04" db="EMBL/GenBank/DDBJ databases">
        <authorList>
            <consortium name="Pathogen Informatics"/>
        </authorList>
    </citation>
    <scope>NUCLEOTIDE SEQUENCE [LARGE SCALE GENOMIC DNA]</scope>
    <source>
        <strain evidence="12">Clo34</strain>
        <strain evidence="16">clo34</strain>
        <strain evidence="13">Tl291</strain>
        <strain evidence="15">tl291</strain>
        <strain evidence="11 14">VRECD0157</strain>
    </source>
</reference>
<dbReference type="Proteomes" id="UP000372533">
    <property type="component" value="Unassembled WGS sequence"/>
</dbReference>
<dbReference type="PANTHER" id="PTHR35791">
    <property type="entry name" value="UPF0754 MEMBRANE PROTEIN YHEB"/>
    <property type="match status" value="1"/>
</dbReference>
<dbReference type="AlphaFoldDB" id="A0A031WBN3"/>
<feature type="transmembrane region" description="Helical" evidence="6">
    <location>
        <begin position="6"/>
        <end position="30"/>
    </location>
</feature>
<evidence type="ECO:0000313" key="16">
    <source>
        <dbReference type="Proteomes" id="UP000411588"/>
    </source>
</evidence>